<dbReference type="EMBL" id="JABTCN010000049">
    <property type="protein sequence ID" value="MBA8777414.1"/>
    <property type="molecule type" value="Genomic_DNA"/>
</dbReference>
<evidence type="ECO:0000256" key="6">
    <source>
        <dbReference type="HAMAP-Rule" id="MF_00600"/>
    </source>
</evidence>
<dbReference type="SUPFAM" id="SSF52029">
    <property type="entry name" value="GroEL apical domain-like"/>
    <property type="match status" value="1"/>
</dbReference>
<name>A0A9X1DUQ7_9STAP</name>
<sequence length="539" mass="57696">MAKELKFSEDARQAMLRGVDKLANAVKVTIGPKGRNVVLDKEFTAPLITNDGVTIAKEIELEDPYENMGAKLVQEVANKTNEIAGDGTTTATVLAQAMIQEGLKNVTSGANPVGIRQGIDKAVAVAIEALHNISQKVENKEEIAQVGAISAADEEVGRYISEAMEKVGNDGVISIEESSGFNTELDVVEGMQFDRGYQSPYMVTDSDKMTAELEKPYILITDKKISSFQDILPLLEQIVQSNRPILIVADEVEGDALTNLVLNRMRGTFTAVAVKAPGFGDRRKAMLEDLAILTGAQVITDDLGLELKEATIDMLGTANKVEVTKDNTTVVDGDGDPTNIDARVNQIKAQIEETDSDFDREKLQERLAKLAGGVAVIKVGAASETELKERKLRIEDALNSTRAAVEEGIVAGGGTALMNIFKNVEEIDAEGDEATGVNIVLKALQAPVRQIAENAGLEGSVIVERMKNAEPGVGYNAATDEWVNMLEAGIVDPTKVTRSALQHAASVAAMFLTTEAVVANIPEEKGNDMPQMGGMPGMM</sequence>
<proteinExistence type="inferred from homology"/>
<dbReference type="InterPro" id="IPR027410">
    <property type="entry name" value="TCP-1-like_intermed_sf"/>
</dbReference>
<dbReference type="GO" id="GO:0140662">
    <property type="term" value="F:ATP-dependent protein folding chaperone"/>
    <property type="evidence" value="ECO:0007669"/>
    <property type="project" value="InterPro"/>
</dbReference>
<dbReference type="InterPro" id="IPR027413">
    <property type="entry name" value="GROEL-like_equatorial_sf"/>
</dbReference>
<comment type="caution">
    <text evidence="9">The sequence shown here is derived from an EMBL/GenBank/DDBJ whole genome shotgun (WGS) entry which is preliminary data.</text>
</comment>
<dbReference type="CDD" id="cd03344">
    <property type="entry name" value="GroEL"/>
    <property type="match status" value="1"/>
</dbReference>
<dbReference type="SUPFAM" id="SSF48592">
    <property type="entry name" value="GroEL equatorial domain-like"/>
    <property type="match status" value="1"/>
</dbReference>
<dbReference type="PRINTS" id="PR00298">
    <property type="entry name" value="CHAPERONIN60"/>
</dbReference>
<keyword evidence="5 6" id="KW-0413">Isomerase</keyword>
<dbReference type="GO" id="GO:0005524">
    <property type="term" value="F:ATP binding"/>
    <property type="evidence" value="ECO:0007669"/>
    <property type="project" value="UniProtKB-UniRule"/>
</dbReference>
<evidence type="ECO:0000256" key="4">
    <source>
        <dbReference type="ARBA" id="ARBA00023186"/>
    </source>
</evidence>
<comment type="caution">
    <text evidence="6">Lacks conserved residue(s) required for the propagation of feature annotation.</text>
</comment>
<keyword evidence="6" id="KW-0963">Cytoplasm</keyword>
<evidence type="ECO:0000256" key="5">
    <source>
        <dbReference type="ARBA" id="ARBA00023235"/>
    </source>
</evidence>
<dbReference type="PROSITE" id="PS00296">
    <property type="entry name" value="CHAPERONINS_CPN60"/>
    <property type="match status" value="1"/>
</dbReference>
<dbReference type="GeneID" id="72413920"/>
<feature type="binding site" evidence="6">
    <location>
        <position position="492"/>
    </location>
    <ligand>
        <name>ATP</name>
        <dbReference type="ChEBI" id="CHEBI:30616"/>
    </ligand>
</feature>
<dbReference type="NCBIfam" id="NF009489">
    <property type="entry name" value="PRK12851.1"/>
    <property type="match status" value="1"/>
</dbReference>
<dbReference type="GO" id="GO:0005737">
    <property type="term" value="C:cytoplasm"/>
    <property type="evidence" value="ECO:0007669"/>
    <property type="project" value="UniProtKB-SubCell"/>
</dbReference>
<comment type="similarity">
    <text evidence="1 6 7">Belongs to the chaperonin (HSP60) family.</text>
</comment>
<evidence type="ECO:0000313" key="9">
    <source>
        <dbReference type="EMBL" id="MBA8777414.1"/>
    </source>
</evidence>
<dbReference type="FunFam" id="3.50.7.10:FF:000001">
    <property type="entry name" value="60 kDa chaperonin"/>
    <property type="match status" value="1"/>
</dbReference>
<dbReference type="InterPro" id="IPR018370">
    <property type="entry name" value="Chaperonin_Cpn60_CS"/>
</dbReference>
<reference evidence="9 10" key="1">
    <citation type="journal article" date="2020" name="Access Microbiol">
        <title>Isolation and genome sequencing of Staphylococcus schleiferi subspecies coagulans from Antarctic seals.</title>
        <authorList>
            <person name="Foster G."/>
            <person name="Robb A."/>
            <person name="Paterson G.K."/>
        </authorList>
    </citation>
    <scope>NUCLEOTIDE SEQUENCE [LARGE SCALE GENOMIC DNA]</scope>
    <source>
        <strain evidence="9 10">M615/02/4</strain>
    </source>
</reference>
<keyword evidence="3 6" id="KW-0067">ATP-binding</keyword>
<dbReference type="InterPro" id="IPR002423">
    <property type="entry name" value="Cpn60/GroEL/TCP-1"/>
</dbReference>
<dbReference type="Proteomes" id="UP000524893">
    <property type="component" value="Unassembled WGS sequence"/>
</dbReference>
<keyword evidence="2 6" id="KW-0547">Nucleotide-binding</keyword>
<dbReference type="Gene3D" id="3.30.260.10">
    <property type="entry name" value="TCP-1-like chaperonin intermediate domain"/>
    <property type="match status" value="1"/>
</dbReference>
<evidence type="ECO:0000313" key="10">
    <source>
        <dbReference type="Proteomes" id="UP000524893"/>
    </source>
</evidence>
<dbReference type="SUPFAM" id="SSF54849">
    <property type="entry name" value="GroEL-intermediate domain like"/>
    <property type="match status" value="1"/>
</dbReference>
<dbReference type="InterPro" id="IPR027409">
    <property type="entry name" value="GroEL-like_apical_dom_sf"/>
</dbReference>
<comment type="subcellular location">
    <subcellularLocation>
        <location evidence="6">Cytoplasm</location>
    </subcellularLocation>
</comment>
<dbReference type="Gene3D" id="3.50.7.10">
    <property type="entry name" value="GroEL"/>
    <property type="match status" value="1"/>
</dbReference>
<evidence type="ECO:0000256" key="7">
    <source>
        <dbReference type="RuleBase" id="RU000418"/>
    </source>
</evidence>
<dbReference type="PANTHER" id="PTHR45633">
    <property type="entry name" value="60 KDA HEAT SHOCK PROTEIN, MITOCHONDRIAL"/>
    <property type="match status" value="1"/>
</dbReference>
<dbReference type="RefSeq" id="WP_050330477.1">
    <property type="nucleotide sequence ID" value="NZ_CP092965.1"/>
</dbReference>
<dbReference type="InterPro" id="IPR001844">
    <property type="entry name" value="Cpn60/GroEL"/>
</dbReference>
<accession>A0A9X1DUQ7</accession>
<evidence type="ECO:0000256" key="2">
    <source>
        <dbReference type="ARBA" id="ARBA00022741"/>
    </source>
</evidence>
<dbReference type="NCBIfam" id="TIGR02348">
    <property type="entry name" value="GroEL"/>
    <property type="match status" value="1"/>
</dbReference>
<evidence type="ECO:0000256" key="3">
    <source>
        <dbReference type="ARBA" id="ARBA00022840"/>
    </source>
</evidence>
<protein>
    <recommendedName>
        <fullName evidence="6">Chaperonin GroEL</fullName>
        <ecNumber evidence="6">5.6.1.7</ecNumber>
    </recommendedName>
    <alternativeName>
        <fullName evidence="6">60 kDa chaperonin</fullName>
    </alternativeName>
    <alternativeName>
        <fullName evidence="6">Chaperonin-60</fullName>
        <shortName evidence="6">Cpn60</shortName>
    </alternativeName>
</protein>
<dbReference type="GO" id="GO:0016853">
    <property type="term" value="F:isomerase activity"/>
    <property type="evidence" value="ECO:0007669"/>
    <property type="project" value="UniProtKB-KW"/>
</dbReference>
<dbReference type="Gene3D" id="1.10.560.10">
    <property type="entry name" value="GroEL-like equatorial domain"/>
    <property type="match status" value="1"/>
</dbReference>
<feature type="binding site" evidence="6">
    <location>
        <begin position="86"/>
        <end position="90"/>
    </location>
    <ligand>
        <name>ATP</name>
        <dbReference type="ChEBI" id="CHEBI:30616"/>
    </ligand>
</feature>
<keyword evidence="4 6" id="KW-0143">Chaperone</keyword>
<dbReference type="AlphaFoldDB" id="A0A9X1DUQ7"/>
<dbReference type="NCBIfam" id="NF009488">
    <property type="entry name" value="PRK12850.1"/>
    <property type="match status" value="1"/>
</dbReference>
<dbReference type="HAMAP" id="MF_00600">
    <property type="entry name" value="CH60"/>
    <property type="match status" value="1"/>
</dbReference>
<comment type="function">
    <text evidence="6 8">Together with its co-chaperonin GroES, plays an essential role in assisting protein folding. The GroEL-GroES system forms a nano-cage that allows encapsulation of the non-native substrate proteins and provides a physical environment optimized to promote and accelerate protein folding.</text>
</comment>
<dbReference type="EC" id="5.6.1.7" evidence="6"/>
<evidence type="ECO:0000256" key="1">
    <source>
        <dbReference type="ARBA" id="ARBA00006607"/>
    </source>
</evidence>
<dbReference type="GO" id="GO:0042026">
    <property type="term" value="P:protein refolding"/>
    <property type="evidence" value="ECO:0007669"/>
    <property type="project" value="UniProtKB-UniRule"/>
</dbReference>
<organism evidence="9 10">
    <name type="scientific">Staphylococcus coagulans</name>
    <dbReference type="NCBI Taxonomy" id="74706"/>
    <lineage>
        <taxon>Bacteria</taxon>
        <taxon>Bacillati</taxon>
        <taxon>Bacillota</taxon>
        <taxon>Bacilli</taxon>
        <taxon>Bacillales</taxon>
        <taxon>Staphylococcaceae</taxon>
        <taxon>Staphylococcus</taxon>
    </lineage>
</organism>
<evidence type="ECO:0000256" key="8">
    <source>
        <dbReference type="RuleBase" id="RU000419"/>
    </source>
</evidence>
<dbReference type="GO" id="GO:0051082">
    <property type="term" value="F:unfolded protein binding"/>
    <property type="evidence" value="ECO:0007669"/>
    <property type="project" value="UniProtKB-UniRule"/>
</dbReference>
<dbReference type="NCBIfam" id="NF000592">
    <property type="entry name" value="PRK00013.1"/>
    <property type="match status" value="1"/>
</dbReference>
<feature type="binding site" evidence="6">
    <location>
        <begin position="476"/>
        <end position="478"/>
    </location>
    <ligand>
        <name>ATP</name>
        <dbReference type="ChEBI" id="CHEBI:30616"/>
    </ligand>
</feature>
<comment type="subunit">
    <text evidence="6 8">Forms a cylinder of 14 subunits composed of two heptameric rings stacked back-to-back. Interacts with the co-chaperonin GroES.</text>
</comment>
<feature type="binding site" evidence="6">
    <location>
        <begin position="29"/>
        <end position="32"/>
    </location>
    <ligand>
        <name>ATP</name>
        <dbReference type="ChEBI" id="CHEBI:30616"/>
    </ligand>
</feature>
<feature type="binding site" evidence="6">
    <location>
        <position position="413"/>
    </location>
    <ligand>
        <name>ATP</name>
        <dbReference type="ChEBI" id="CHEBI:30616"/>
    </ligand>
</feature>
<dbReference type="NCBIfam" id="NF009487">
    <property type="entry name" value="PRK12849.1"/>
    <property type="match status" value="1"/>
</dbReference>
<dbReference type="Pfam" id="PF00118">
    <property type="entry name" value="Cpn60_TCP1"/>
    <property type="match status" value="1"/>
</dbReference>
<gene>
    <name evidence="6 9" type="primary">groL</name>
    <name evidence="6" type="synonym">groEL</name>
    <name evidence="9" type="ORF">HR081_11095</name>
</gene>